<evidence type="ECO:0000313" key="1">
    <source>
        <dbReference type="EMBL" id="THW73770.1"/>
    </source>
</evidence>
<organism evidence="1 2">
    <name type="scientific">Aureobasidium pullulans</name>
    <name type="common">Black yeast</name>
    <name type="synonym">Pullularia pullulans</name>
    <dbReference type="NCBI Taxonomy" id="5580"/>
    <lineage>
        <taxon>Eukaryota</taxon>
        <taxon>Fungi</taxon>
        <taxon>Dikarya</taxon>
        <taxon>Ascomycota</taxon>
        <taxon>Pezizomycotina</taxon>
        <taxon>Dothideomycetes</taxon>
        <taxon>Dothideomycetidae</taxon>
        <taxon>Dothideales</taxon>
        <taxon>Saccotheciaceae</taxon>
        <taxon>Aureobasidium</taxon>
    </lineage>
</organism>
<name>A0A4S9A441_AURPU</name>
<gene>
    <name evidence="1" type="ORF">D6D19_05366</name>
</gene>
<reference evidence="1 2" key="1">
    <citation type="submission" date="2018-10" db="EMBL/GenBank/DDBJ databases">
        <title>Fifty Aureobasidium pullulans genomes reveal a recombining polyextremotolerant generalist.</title>
        <authorList>
            <person name="Gostincar C."/>
            <person name="Turk M."/>
            <person name="Zajc J."/>
            <person name="Gunde-Cimerman N."/>
        </authorList>
    </citation>
    <scope>NUCLEOTIDE SEQUENCE [LARGE SCALE GENOMIC DNA]</scope>
    <source>
        <strain evidence="1 2">EXF-10659</strain>
    </source>
</reference>
<dbReference type="EMBL" id="QZAO01000159">
    <property type="protein sequence ID" value="THW73770.1"/>
    <property type="molecule type" value="Genomic_DNA"/>
</dbReference>
<protein>
    <submittedName>
        <fullName evidence="1">Uncharacterized protein</fullName>
    </submittedName>
</protein>
<accession>A0A4S9A441</accession>
<dbReference type="Proteomes" id="UP000308802">
    <property type="component" value="Unassembled WGS sequence"/>
</dbReference>
<sequence>MGLHGVSMALKPSTLVEFLWSLPPLKGLILTGETDPRQFKDWIRHHAPTLRRLALEPDESYNSAFDLEHLTILAETPLPLLERLSINIKRTKGNSDEVS</sequence>
<proteinExistence type="predicted"/>
<evidence type="ECO:0000313" key="2">
    <source>
        <dbReference type="Proteomes" id="UP000308802"/>
    </source>
</evidence>
<comment type="caution">
    <text evidence="1">The sequence shown here is derived from an EMBL/GenBank/DDBJ whole genome shotgun (WGS) entry which is preliminary data.</text>
</comment>
<dbReference type="AlphaFoldDB" id="A0A4S9A441"/>